<keyword evidence="3" id="KW-1185">Reference proteome</keyword>
<dbReference type="Proteomes" id="UP000237105">
    <property type="component" value="Unassembled WGS sequence"/>
</dbReference>
<evidence type="ECO:0000313" key="2">
    <source>
        <dbReference type="EMBL" id="PON40018.1"/>
    </source>
</evidence>
<feature type="domain" description="DUF7870" evidence="1">
    <location>
        <begin position="235"/>
        <end position="407"/>
    </location>
</feature>
<comment type="caution">
    <text evidence="2">The sequence shown here is derived from an EMBL/GenBank/DDBJ whole genome shotgun (WGS) entry which is preliminary data.</text>
</comment>
<dbReference type="PANTHER" id="PTHR33597">
    <property type="entry name" value="OS02G0760400 PROTEIN"/>
    <property type="match status" value="1"/>
</dbReference>
<dbReference type="Pfam" id="PF25276">
    <property type="entry name" value="DUF7870"/>
    <property type="match status" value="1"/>
</dbReference>
<dbReference type="PANTHER" id="PTHR33597:SF21">
    <property type="entry name" value="METHYLTRANSFERASE TYPE 11 DOMAIN-CONTAINING PROTEIN"/>
    <property type="match status" value="1"/>
</dbReference>
<protein>
    <recommendedName>
        <fullName evidence="1">DUF7870 domain-containing protein</fullName>
    </recommendedName>
</protein>
<dbReference type="OrthoDB" id="1919622at2759"/>
<reference evidence="3" key="1">
    <citation type="submission" date="2016-06" db="EMBL/GenBank/DDBJ databases">
        <title>Parallel loss of symbiosis genes in relatives of nitrogen-fixing non-legume Parasponia.</title>
        <authorList>
            <person name="Van Velzen R."/>
            <person name="Holmer R."/>
            <person name="Bu F."/>
            <person name="Rutten L."/>
            <person name="Van Zeijl A."/>
            <person name="Liu W."/>
            <person name="Santuari L."/>
            <person name="Cao Q."/>
            <person name="Sharma T."/>
            <person name="Shen D."/>
            <person name="Roswanjaya Y."/>
            <person name="Wardhani T."/>
            <person name="Kalhor M.S."/>
            <person name="Jansen J."/>
            <person name="Van den Hoogen J."/>
            <person name="Gungor B."/>
            <person name="Hartog M."/>
            <person name="Hontelez J."/>
            <person name="Verver J."/>
            <person name="Yang W.-C."/>
            <person name="Schijlen E."/>
            <person name="Repin R."/>
            <person name="Schilthuizen M."/>
            <person name="Schranz E."/>
            <person name="Heidstra R."/>
            <person name="Miyata K."/>
            <person name="Fedorova E."/>
            <person name="Kohlen W."/>
            <person name="Bisseling T."/>
            <person name="Smit S."/>
            <person name="Geurts R."/>
        </authorList>
    </citation>
    <scope>NUCLEOTIDE SEQUENCE [LARGE SCALE GENOMIC DNA]</scope>
    <source>
        <strain evidence="3">cv. WU1-14</strain>
    </source>
</reference>
<gene>
    <name evidence="2" type="ORF">PanWU01x14_300420</name>
</gene>
<dbReference type="EMBL" id="JXTB01000448">
    <property type="protein sequence ID" value="PON40018.1"/>
    <property type="molecule type" value="Genomic_DNA"/>
</dbReference>
<dbReference type="STRING" id="3476.A0A2P5AU61"/>
<sequence length="408" mass="46058">MELAPGSRAKDPNKIKHGYGGRMGLNSDTLLVIKLPDSTVLRVISRSVFLALVFITFPCIGSILRGSTDSVSSPAESGVLYFEQLDLLLHDLGEEGLVRKSDKALVVCPGVPSMIHENTSFDVNQMEVVLDSALEGQSSLSEESFDFVYTSNLAVDVKLVDRVVKIGGILAFPLSSEQVNNLRDKTNYKIVYLRRYSSTIVAMRKIGSMEASVASSFAKRRLFESATEAKKAAALQDLEEVLLEPPRRHSENSKNYSRKIKFLPQLMGDSLDSFRRRVFVNVGLPEENKDVTRWFHGNYPKMKQEFEVYDLDLVPEEGSSGVAPPENDISDWLSKNVNEEEYVVMKAEAEVVEEMMKRKAIHLVDELFLECNNQWWKGSDKSKRAYWECLDLYGRIKDEGVAVHQWWG</sequence>
<dbReference type="AlphaFoldDB" id="A0A2P5AU61"/>
<evidence type="ECO:0000259" key="1">
    <source>
        <dbReference type="Pfam" id="PF25276"/>
    </source>
</evidence>
<evidence type="ECO:0000313" key="3">
    <source>
        <dbReference type="Proteomes" id="UP000237105"/>
    </source>
</evidence>
<proteinExistence type="predicted"/>
<name>A0A2P5AU61_PARAD</name>
<accession>A0A2P5AU61</accession>
<dbReference type="InterPro" id="IPR057192">
    <property type="entry name" value="DUF7870"/>
</dbReference>
<organism evidence="2 3">
    <name type="scientific">Parasponia andersonii</name>
    <name type="common">Sponia andersonii</name>
    <dbReference type="NCBI Taxonomy" id="3476"/>
    <lineage>
        <taxon>Eukaryota</taxon>
        <taxon>Viridiplantae</taxon>
        <taxon>Streptophyta</taxon>
        <taxon>Embryophyta</taxon>
        <taxon>Tracheophyta</taxon>
        <taxon>Spermatophyta</taxon>
        <taxon>Magnoliopsida</taxon>
        <taxon>eudicotyledons</taxon>
        <taxon>Gunneridae</taxon>
        <taxon>Pentapetalae</taxon>
        <taxon>rosids</taxon>
        <taxon>fabids</taxon>
        <taxon>Rosales</taxon>
        <taxon>Cannabaceae</taxon>
        <taxon>Parasponia</taxon>
    </lineage>
</organism>